<evidence type="ECO:0000313" key="4">
    <source>
        <dbReference type="Proteomes" id="UP000186292"/>
    </source>
</evidence>
<evidence type="ECO:0000256" key="2">
    <source>
        <dbReference type="SAM" id="Phobius"/>
    </source>
</evidence>
<reference evidence="4" key="1">
    <citation type="submission" date="2017-01" db="EMBL/GenBank/DDBJ databases">
        <authorList>
            <person name="Varghese N."/>
            <person name="Submissions S."/>
        </authorList>
    </citation>
    <scope>NUCLEOTIDE SEQUENCE [LARGE SCALE GENOMIC DNA]</scope>
    <source>
        <strain evidence="4">DSM 44531</strain>
    </source>
</reference>
<feature type="region of interest" description="Disordered" evidence="1">
    <location>
        <begin position="36"/>
        <end position="88"/>
    </location>
</feature>
<dbReference type="Proteomes" id="UP000186292">
    <property type="component" value="Unassembled WGS sequence"/>
</dbReference>
<keyword evidence="4" id="KW-1185">Reference proteome</keyword>
<gene>
    <name evidence="3" type="ORF">SAMN05444817_10322</name>
</gene>
<feature type="compositionally biased region" description="Low complexity" evidence="1">
    <location>
        <begin position="40"/>
        <end position="73"/>
    </location>
</feature>
<keyword evidence="2" id="KW-0472">Membrane</keyword>
<dbReference type="AlphaFoldDB" id="A0A1N7IZP3"/>
<keyword evidence="2" id="KW-1133">Transmembrane helix</keyword>
<evidence type="ECO:0000256" key="1">
    <source>
        <dbReference type="SAM" id="MobiDB-lite"/>
    </source>
</evidence>
<protein>
    <submittedName>
        <fullName evidence="3">Uncharacterized protein</fullName>
    </submittedName>
</protein>
<sequence length="255" mass="28043">MPRRVPAGAFIVGFGALVLVCVVLTVGLFNYESSAQERASSTATSTASSTSSTQDTPTVTTVTGPDGQTSVSRPPKPTPPETSEEQVRSSIRAHYIENAETARTYTGVAVTGDITETALNDMPEFTGHVSRLLEQNCVDSMALTTPDNVRVTFNGFCYSTMPGETFERMLEVALDGEADSIDFAHNPSYGGNNYVSMTWYVDDEEQAARVHETWHEVRRPRAVEEVRFSTYSPEAVHRLVKARGRADAWTEDERF</sequence>
<proteinExistence type="predicted"/>
<dbReference type="EMBL" id="FTOF01000003">
    <property type="protein sequence ID" value="SIS42588.1"/>
    <property type="molecule type" value="Genomic_DNA"/>
</dbReference>
<accession>A0A1N7IZP3</accession>
<evidence type="ECO:0000313" key="3">
    <source>
        <dbReference type="EMBL" id="SIS42588.1"/>
    </source>
</evidence>
<name>A0A1N7IZP3_9CORY</name>
<organism evidence="3 4">
    <name type="scientific">Corynebacterium appendicis CIP 107643</name>
    <dbReference type="NCBI Taxonomy" id="1161099"/>
    <lineage>
        <taxon>Bacteria</taxon>
        <taxon>Bacillati</taxon>
        <taxon>Actinomycetota</taxon>
        <taxon>Actinomycetes</taxon>
        <taxon>Mycobacteriales</taxon>
        <taxon>Corynebacteriaceae</taxon>
        <taxon>Corynebacterium</taxon>
    </lineage>
</organism>
<keyword evidence="2" id="KW-0812">Transmembrane</keyword>
<dbReference type="STRING" id="1161099.SAMN05444817_10322"/>
<feature type="transmembrane region" description="Helical" evidence="2">
    <location>
        <begin position="7"/>
        <end position="31"/>
    </location>
</feature>